<proteinExistence type="predicted"/>
<keyword evidence="3" id="KW-1185">Reference proteome</keyword>
<dbReference type="Pfam" id="PF24626">
    <property type="entry name" value="SH3_Tf2-1"/>
    <property type="match status" value="1"/>
</dbReference>
<organism evidence="2 3">
    <name type="scientific">Centaurea solstitialis</name>
    <name type="common">yellow star-thistle</name>
    <dbReference type="NCBI Taxonomy" id="347529"/>
    <lineage>
        <taxon>Eukaryota</taxon>
        <taxon>Viridiplantae</taxon>
        <taxon>Streptophyta</taxon>
        <taxon>Embryophyta</taxon>
        <taxon>Tracheophyta</taxon>
        <taxon>Spermatophyta</taxon>
        <taxon>Magnoliopsida</taxon>
        <taxon>eudicotyledons</taxon>
        <taxon>Gunneridae</taxon>
        <taxon>Pentapetalae</taxon>
        <taxon>asterids</taxon>
        <taxon>campanulids</taxon>
        <taxon>Asterales</taxon>
        <taxon>Asteraceae</taxon>
        <taxon>Carduoideae</taxon>
        <taxon>Cardueae</taxon>
        <taxon>Centaureinae</taxon>
        <taxon>Centaurea</taxon>
    </lineage>
</organism>
<dbReference type="AlphaFoldDB" id="A0AA38TBT4"/>
<dbReference type="InterPro" id="IPR056924">
    <property type="entry name" value="SH3_Tf2-1"/>
</dbReference>
<evidence type="ECO:0000313" key="3">
    <source>
        <dbReference type="Proteomes" id="UP001172457"/>
    </source>
</evidence>
<dbReference type="PANTHER" id="PTHR46148:SF44">
    <property type="entry name" value="GAG-POL POLYPROTEIN"/>
    <property type="match status" value="1"/>
</dbReference>
<reference evidence="2" key="1">
    <citation type="submission" date="2023-03" db="EMBL/GenBank/DDBJ databases">
        <title>Chromosome-scale reference genome and RAD-based genetic map of yellow starthistle (Centaurea solstitialis) reveal putative structural variation and QTLs associated with invader traits.</title>
        <authorList>
            <person name="Reatini B."/>
            <person name="Cang F.A."/>
            <person name="Jiang Q."/>
            <person name="Mckibben M.T.W."/>
            <person name="Barker M.S."/>
            <person name="Rieseberg L.H."/>
            <person name="Dlugosch K.M."/>
        </authorList>
    </citation>
    <scope>NUCLEOTIDE SEQUENCE</scope>
    <source>
        <strain evidence="2">CAN-66</strain>
        <tissue evidence="2">Leaf</tissue>
    </source>
</reference>
<evidence type="ECO:0000313" key="2">
    <source>
        <dbReference type="EMBL" id="KAJ9558043.1"/>
    </source>
</evidence>
<comment type="caution">
    <text evidence="2">The sequence shown here is derived from an EMBL/GenBank/DDBJ whole genome shotgun (WGS) entry which is preliminary data.</text>
</comment>
<gene>
    <name evidence="2" type="ORF">OSB04_012657</name>
</gene>
<dbReference type="EMBL" id="JARYMX010000003">
    <property type="protein sequence ID" value="KAJ9558043.1"/>
    <property type="molecule type" value="Genomic_DNA"/>
</dbReference>
<dbReference type="PANTHER" id="PTHR46148">
    <property type="entry name" value="CHROMO DOMAIN-CONTAINING PROTEIN"/>
    <property type="match status" value="1"/>
</dbReference>
<name>A0AA38TBT4_9ASTR</name>
<dbReference type="PROSITE" id="PS50013">
    <property type="entry name" value="CHROMO_2"/>
    <property type="match status" value="1"/>
</dbReference>
<evidence type="ECO:0000259" key="1">
    <source>
        <dbReference type="PROSITE" id="PS50013"/>
    </source>
</evidence>
<accession>A0AA38TBT4</accession>
<dbReference type="Proteomes" id="UP001172457">
    <property type="component" value="Chromosome 3"/>
</dbReference>
<sequence length="321" mass="37451">MRQRKWLELLKDYDCELLYHPGKANVGSDALSRKEYSGVIRPTVSRIEVISSLTEKIKTVQVETLHEENLKEEAMKSITPPHTGVEVGARHNGLCDEVIEDASRTRYYLGGGRPIDQECTLLERTGYKSQLEYKRLEAGEKQFAGPEIVQETTDKVKIIRERLRVTHDRQKSYADKKRRPIEFQVGDKVMLKVSSWKGLIRFGKQGKLSPRFLGPFTILERIKLHAYKLELPPEMDGIHPTLHVCYLRRCLAEEESTIPLLEVRVDNSRCIEEPETILEKKVKRLRNIEVTMLKVQWKHHRGAKVTWESEEDMKRRYPNMF</sequence>
<feature type="domain" description="Chromo" evidence="1">
    <location>
        <begin position="272"/>
        <end position="321"/>
    </location>
</feature>
<protein>
    <recommendedName>
        <fullName evidence="1">Chromo domain-containing protein</fullName>
    </recommendedName>
</protein>
<dbReference type="InterPro" id="IPR000953">
    <property type="entry name" value="Chromo/chromo_shadow_dom"/>
</dbReference>